<dbReference type="RefSeq" id="WP_126307622.1">
    <property type="nucleotide sequence ID" value="NZ_AP018449.1"/>
</dbReference>
<dbReference type="InterPro" id="IPR015797">
    <property type="entry name" value="NUDIX_hydrolase-like_dom_sf"/>
</dbReference>
<evidence type="ECO:0000256" key="1">
    <source>
        <dbReference type="ARBA" id="ARBA00005582"/>
    </source>
</evidence>
<name>A0A348AI34_9FIRM</name>
<dbReference type="KEGG" id="mana:MAMMFC1_01393"/>
<dbReference type="Gene3D" id="6.10.250.1120">
    <property type="match status" value="1"/>
</dbReference>
<dbReference type="PANTHER" id="PTHR43736">
    <property type="entry name" value="ADP-RIBOSE PYROPHOSPHATASE"/>
    <property type="match status" value="1"/>
</dbReference>
<sequence length="205" mass="23198">MEHPWIEYCKRIQAIAQAGLEYSANTYDRERYEELREISVKMMANISGKYVETVKELFANESGYQTPKVDIRAVICKDDTILLVREKIDGCWSLPGGWADIGLSPKEVVVKEVREEAGLSVSPIRLLAVMDKKFHAHPPSPYHTYKIFMQCEIAGGDMTPGSETTEVGFFPVSRLPQLSAHRITAEQISILYELVNDEEKAPVFD</sequence>
<dbReference type="InterPro" id="IPR059176">
    <property type="entry name" value="UDP-X_N"/>
</dbReference>
<comment type="similarity">
    <text evidence="1">Belongs to the Nudix hydrolase family.</text>
</comment>
<dbReference type="OrthoDB" id="9804442at2"/>
<protein>
    <recommendedName>
        <fullName evidence="2">Nudix hydrolase domain-containing protein</fullName>
    </recommendedName>
</protein>
<dbReference type="InterPro" id="IPR000086">
    <property type="entry name" value="NUDIX_hydrolase_dom"/>
</dbReference>
<keyword evidence="4" id="KW-1185">Reference proteome</keyword>
<organism evidence="3 4">
    <name type="scientific">Methylomusa anaerophila</name>
    <dbReference type="NCBI Taxonomy" id="1930071"/>
    <lineage>
        <taxon>Bacteria</taxon>
        <taxon>Bacillati</taxon>
        <taxon>Bacillota</taxon>
        <taxon>Negativicutes</taxon>
        <taxon>Selenomonadales</taxon>
        <taxon>Sporomusaceae</taxon>
        <taxon>Methylomusa</taxon>
    </lineage>
</organism>
<dbReference type="SUPFAM" id="SSF55811">
    <property type="entry name" value="Nudix"/>
    <property type="match status" value="1"/>
</dbReference>
<reference evidence="3 4" key="1">
    <citation type="journal article" date="2018" name="Int. J. Syst. Evol. Microbiol.">
        <title>Methylomusa anaerophila gen. nov., sp. nov., an anaerobic methanol-utilizing bacterium isolated from a microbial fuel cell.</title>
        <authorList>
            <person name="Amano N."/>
            <person name="Yamamuro A."/>
            <person name="Miyahara M."/>
            <person name="Kouzuma A."/>
            <person name="Abe T."/>
            <person name="Watanabe K."/>
        </authorList>
    </citation>
    <scope>NUCLEOTIDE SEQUENCE [LARGE SCALE GENOMIC DNA]</scope>
    <source>
        <strain evidence="3 4">MMFC1</strain>
    </source>
</reference>
<evidence type="ECO:0000313" key="3">
    <source>
        <dbReference type="EMBL" id="BBB90732.1"/>
    </source>
</evidence>
<evidence type="ECO:0000313" key="4">
    <source>
        <dbReference type="Proteomes" id="UP000276437"/>
    </source>
</evidence>
<proteinExistence type="inferred from homology"/>
<dbReference type="AlphaFoldDB" id="A0A348AI34"/>
<dbReference type="EMBL" id="AP018449">
    <property type="protein sequence ID" value="BBB90732.1"/>
    <property type="molecule type" value="Genomic_DNA"/>
</dbReference>
<evidence type="ECO:0000259" key="2">
    <source>
        <dbReference type="PROSITE" id="PS51462"/>
    </source>
</evidence>
<dbReference type="Gene3D" id="3.90.79.10">
    <property type="entry name" value="Nucleoside Triphosphate Pyrophosphohydrolase"/>
    <property type="match status" value="1"/>
</dbReference>
<accession>A0A348AI34</accession>
<dbReference type="Pfam" id="PF12535">
    <property type="entry name" value="Nudix_N"/>
    <property type="match status" value="1"/>
</dbReference>
<dbReference type="PANTHER" id="PTHR43736:SF1">
    <property type="entry name" value="DIHYDRONEOPTERIN TRIPHOSPHATE DIPHOSPHATASE"/>
    <property type="match status" value="1"/>
</dbReference>
<dbReference type="Pfam" id="PF00293">
    <property type="entry name" value="NUDIX"/>
    <property type="match status" value="1"/>
</dbReference>
<dbReference type="PROSITE" id="PS51462">
    <property type="entry name" value="NUDIX"/>
    <property type="match status" value="1"/>
</dbReference>
<dbReference type="Proteomes" id="UP000276437">
    <property type="component" value="Chromosome"/>
</dbReference>
<feature type="domain" description="Nudix hydrolase" evidence="2">
    <location>
        <begin position="66"/>
        <end position="192"/>
    </location>
</feature>
<gene>
    <name evidence="3" type="ORF">MAMMFC1_01393</name>
</gene>